<sequence length="104" mass="11816">MDLFDWLPLLQSTTHVREVAPQDIVHIGLSHGPTMTVSLFDQWLPLFPSSMHVREVTRKTLVHYDSFPNMTSSQIIWTSSPISKHSASPSMIHAHPNISPHNKH</sequence>
<accession>A0ABR3J7A0</accession>
<gene>
    <name evidence="1" type="ORF">HGRIS_008210</name>
</gene>
<organism evidence="1 2">
    <name type="scientific">Hohenbuehelia grisea</name>
    <dbReference type="NCBI Taxonomy" id="104357"/>
    <lineage>
        <taxon>Eukaryota</taxon>
        <taxon>Fungi</taxon>
        <taxon>Dikarya</taxon>
        <taxon>Basidiomycota</taxon>
        <taxon>Agaricomycotina</taxon>
        <taxon>Agaricomycetes</taxon>
        <taxon>Agaricomycetidae</taxon>
        <taxon>Agaricales</taxon>
        <taxon>Pleurotineae</taxon>
        <taxon>Pleurotaceae</taxon>
        <taxon>Hohenbuehelia</taxon>
    </lineage>
</organism>
<evidence type="ECO:0000313" key="2">
    <source>
        <dbReference type="Proteomes" id="UP001556367"/>
    </source>
</evidence>
<proteinExistence type="predicted"/>
<keyword evidence="2" id="KW-1185">Reference proteome</keyword>
<protein>
    <submittedName>
        <fullName evidence="1">Uncharacterized protein</fullName>
    </submittedName>
</protein>
<dbReference type="Proteomes" id="UP001556367">
    <property type="component" value="Unassembled WGS sequence"/>
</dbReference>
<evidence type="ECO:0000313" key="1">
    <source>
        <dbReference type="EMBL" id="KAL0951526.1"/>
    </source>
</evidence>
<comment type="caution">
    <text evidence="1">The sequence shown here is derived from an EMBL/GenBank/DDBJ whole genome shotgun (WGS) entry which is preliminary data.</text>
</comment>
<reference evidence="2" key="1">
    <citation type="submission" date="2024-06" db="EMBL/GenBank/DDBJ databases">
        <title>Multi-omics analyses provide insights into the biosynthesis of the anticancer antibiotic pleurotin in Hohenbuehelia grisea.</title>
        <authorList>
            <person name="Weaver J.A."/>
            <person name="Alberti F."/>
        </authorList>
    </citation>
    <scope>NUCLEOTIDE SEQUENCE [LARGE SCALE GENOMIC DNA]</scope>
    <source>
        <strain evidence="2">T-177</strain>
    </source>
</reference>
<dbReference type="EMBL" id="JASNQZ010000011">
    <property type="protein sequence ID" value="KAL0951526.1"/>
    <property type="molecule type" value="Genomic_DNA"/>
</dbReference>
<name>A0ABR3J7A0_9AGAR</name>